<feature type="compositionally biased region" description="Basic and acidic residues" evidence="1">
    <location>
        <begin position="91"/>
        <end position="105"/>
    </location>
</feature>
<dbReference type="EMBL" id="MU004390">
    <property type="protein sequence ID" value="KAF2652950.1"/>
    <property type="molecule type" value="Genomic_DNA"/>
</dbReference>
<dbReference type="Proteomes" id="UP000799324">
    <property type="component" value="Unassembled WGS sequence"/>
</dbReference>
<evidence type="ECO:0000313" key="3">
    <source>
        <dbReference type="Proteomes" id="UP000799324"/>
    </source>
</evidence>
<gene>
    <name evidence="2" type="ORF">K491DRAFT_25061</name>
</gene>
<dbReference type="OrthoDB" id="3798868at2759"/>
<protein>
    <submittedName>
        <fullName evidence="2">Uncharacterized protein</fullName>
    </submittedName>
</protein>
<evidence type="ECO:0000256" key="1">
    <source>
        <dbReference type="SAM" id="MobiDB-lite"/>
    </source>
</evidence>
<reference evidence="2" key="1">
    <citation type="journal article" date="2020" name="Stud. Mycol.">
        <title>101 Dothideomycetes genomes: a test case for predicting lifestyles and emergence of pathogens.</title>
        <authorList>
            <person name="Haridas S."/>
            <person name="Albert R."/>
            <person name="Binder M."/>
            <person name="Bloem J."/>
            <person name="Labutti K."/>
            <person name="Salamov A."/>
            <person name="Andreopoulos B."/>
            <person name="Baker S."/>
            <person name="Barry K."/>
            <person name="Bills G."/>
            <person name="Bluhm B."/>
            <person name="Cannon C."/>
            <person name="Castanera R."/>
            <person name="Culley D."/>
            <person name="Daum C."/>
            <person name="Ezra D."/>
            <person name="Gonzalez J."/>
            <person name="Henrissat B."/>
            <person name="Kuo A."/>
            <person name="Liang C."/>
            <person name="Lipzen A."/>
            <person name="Lutzoni F."/>
            <person name="Magnuson J."/>
            <person name="Mondo S."/>
            <person name="Nolan M."/>
            <person name="Ohm R."/>
            <person name="Pangilinan J."/>
            <person name="Park H.-J."/>
            <person name="Ramirez L."/>
            <person name="Alfaro M."/>
            <person name="Sun H."/>
            <person name="Tritt A."/>
            <person name="Yoshinaga Y."/>
            <person name="Zwiers L.-H."/>
            <person name="Turgeon B."/>
            <person name="Goodwin S."/>
            <person name="Spatafora J."/>
            <person name="Crous P."/>
            <person name="Grigoriev I."/>
        </authorList>
    </citation>
    <scope>NUCLEOTIDE SEQUENCE</scope>
    <source>
        <strain evidence="2">CBS 122681</strain>
    </source>
</reference>
<sequence length="178" mass="20246">MPIIDIVHLYNAMLQLVMPRILQEPLIERLLYCSPSYQCAMNVLESTVAQLNKDSVVVLDPVICSLPGSYGLREKDDRNPRPTRNGTGKNQRHDDDDHDDDDTRGVFECSSKVARERDYQTRYRCPRPFLFLATASTTSSESETLVTAEMRMSGIRSTSEGCTTMIEKTISQTERKTY</sequence>
<dbReference type="AlphaFoldDB" id="A0A6A6SZI9"/>
<organism evidence="2 3">
    <name type="scientific">Lophiostoma macrostomum CBS 122681</name>
    <dbReference type="NCBI Taxonomy" id="1314788"/>
    <lineage>
        <taxon>Eukaryota</taxon>
        <taxon>Fungi</taxon>
        <taxon>Dikarya</taxon>
        <taxon>Ascomycota</taxon>
        <taxon>Pezizomycotina</taxon>
        <taxon>Dothideomycetes</taxon>
        <taxon>Pleosporomycetidae</taxon>
        <taxon>Pleosporales</taxon>
        <taxon>Lophiostomataceae</taxon>
        <taxon>Lophiostoma</taxon>
    </lineage>
</organism>
<feature type="region of interest" description="Disordered" evidence="1">
    <location>
        <begin position="71"/>
        <end position="105"/>
    </location>
</feature>
<keyword evidence="3" id="KW-1185">Reference proteome</keyword>
<proteinExistence type="predicted"/>
<evidence type="ECO:0000313" key="2">
    <source>
        <dbReference type="EMBL" id="KAF2652950.1"/>
    </source>
</evidence>
<name>A0A6A6SZI9_9PLEO</name>
<accession>A0A6A6SZI9</accession>